<feature type="binding site" evidence="16">
    <location>
        <position position="488"/>
    </location>
    <ligand>
        <name>Zn(2+)</name>
        <dbReference type="ChEBI" id="CHEBI:29105"/>
        <note>catalytic</note>
    </ligand>
</feature>
<evidence type="ECO:0000256" key="11">
    <source>
        <dbReference type="ARBA" id="ARBA00022833"/>
    </source>
</evidence>
<dbReference type="InterPro" id="IPR005317">
    <property type="entry name" value="Dipeptidyl-peptase3"/>
</dbReference>
<dbReference type="EC" id="3.4.14.4" evidence="4 14"/>
<evidence type="ECO:0000256" key="9">
    <source>
        <dbReference type="ARBA" id="ARBA00022723"/>
    </source>
</evidence>
<keyword evidence="10 14" id="KW-0378">Hydrolase</keyword>
<evidence type="ECO:0000256" key="5">
    <source>
        <dbReference type="ARBA" id="ARBA00014713"/>
    </source>
</evidence>
<keyword evidence="7 14" id="KW-0963">Cytoplasm</keyword>
<comment type="catalytic activity">
    <reaction evidence="1 14">
        <text>Release of an N-terminal dipeptide from a peptide comprising four or more residues, with broad specificity. Also acts on dipeptidyl 2-naphthylamides.</text>
        <dbReference type="EC" id="3.4.14.4"/>
    </reaction>
</comment>
<dbReference type="Gene3D" id="3.30.540.30">
    <property type="match status" value="3"/>
</dbReference>
<dbReference type="PIRSF" id="PIRSF007828">
    <property type="entry name" value="Dipeptidyl-peptidase_III"/>
    <property type="match status" value="1"/>
</dbReference>
<dbReference type="FunFam" id="3.30.540.30:FF:000003">
    <property type="entry name" value="Dipeptidyl peptidase 3"/>
    <property type="match status" value="1"/>
</dbReference>
<dbReference type="Proteomes" id="UP000887566">
    <property type="component" value="Unplaced"/>
</dbReference>
<keyword evidence="9 14" id="KW-0479">Metal-binding</keyword>
<dbReference type="AlphaFoldDB" id="A0A914V0E8"/>
<evidence type="ECO:0000313" key="17">
    <source>
        <dbReference type="Proteomes" id="UP000887566"/>
    </source>
</evidence>
<sequence>MRRGFRVFKSSLIAAKNCKSPTLLSPLIRFSSQATPQLKANSTMPEGFNRDFYILPNNTPVCNLDCKDAFTGLTDKEKRYAHYLSRASWNGSLIVYLQTSPESPAIFALLHKLLSAEPIESLKKKAIEECKWKEDDFTALLVYAAGFFANSGNYKGFGDTKFVPNLDAAALGNLVEKSAAAEKDKSLIELFNSTKERMFSLNPNELNLALAPTGVTTYHSSSVTKSDSDLIDRFMKAKNLEGWNTRLFKTTENGHAHYHIRLGSIDDGVLSTEEFEGTTVSIERGDYSQLLNRTNEDLTKALEFVANDNQKEMIHKYIEHFRAGDINAHKDGSRFWIRDVGPAVESYIGFIENYRDPVGVRSEFEGFVAAVNKETSKIFAALVDNAEMLLERLPWGKTYEKDAFLKPDFTALDVISFGGSGIPAGINIPNYDEIRQNEGFKNVSLGNVISALPKLKINFLTPEDEELFRELHKDSFEVQVGLHELLGHGSGKLFQRNKDGSFNFDKSAVKDLLTGEPIASWYEDGETWSTKFGALASAYEECRAEAVGYFLCCFTDVLKIFGFEGERGQLVKYVNWLSEVRAGLMGLEFFSADAKKWGQAHCYARYVLLRVCLEAEQGFVEIEETTGEDGKPDLLFKLDRSKIDSVGKPAVFEFLKKLQAYKATGDVVNGTKLFESYGSVGEPELKWRQIVIARRQPRRLFVQANTVLESNGSVNLKVYPETIEGVVQSMIERYEPEAVADIVALWQKDRKHFDI</sequence>
<keyword evidence="6 14" id="KW-0031">Aminopeptidase</keyword>
<feature type="binding site" evidence="16">
    <location>
        <position position="541"/>
    </location>
    <ligand>
        <name>Zn(2+)</name>
        <dbReference type="ChEBI" id="CHEBI:29105"/>
        <note>catalytic</note>
    </ligand>
</feature>
<evidence type="ECO:0000256" key="10">
    <source>
        <dbReference type="ARBA" id="ARBA00022801"/>
    </source>
</evidence>
<dbReference type="GO" id="GO:0004177">
    <property type="term" value="F:aminopeptidase activity"/>
    <property type="evidence" value="ECO:0007669"/>
    <property type="project" value="UniProtKB-KW"/>
</dbReference>
<dbReference type="InterPro" id="IPR039461">
    <property type="entry name" value="Peptidase_M49"/>
</dbReference>
<evidence type="ECO:0000256" key="6">
    <source>
        <dbReference type="ARBA" id="ARBA00022438"/>
    </source>
</evidence>
<organism evidence="17 18">
    <name type="scientific">Plectus sambesii</name>
    <dbReference type="NCBI Taxonomy" id="2011161"/>
    <lineage>
        <taxon>Eukaryota</taxon>
        <taxon>Metazoa</taxon>
        <taxon>Ecdysozoa</taxon>
        <taxon>Nematoda</taxon>
        <taxon>Chromadorea</taxon>
        <taxon>Plectida</taxon>
        <taxon>Plectina</taxon>
        <taxon>Plectoidea</taxon>
        <taxon>Plectidae</taxon>
        <taxon>Plectus</taxon>
    </lineage>
</organism>
<dbReference type="GO" id="GO:0005737">
    <property type="term" value="C:cytoplasm"/>
    <property type="evidence" value="ECO:0007669"/>
    <property type="project" value="UniProtKB-SubCell"/>
</dbReference>
<proteinExistence type="inferred from homology"/>
<dbReference type="GO" id="GO:0008235">
    <property type="term" value="F:metalloexopeptidase activity"/>
    <property type="evidence" value="ECO:0007669"/>
    <property type="project" value="InterPro"/>
</dbReference>
<evidence type="ECO:0000256" key="3">
    <source>
        <dbReference type="ARBA" id="ARBA00010200"/>
    </source>
</evidence>
<reference evidence="18" key="1">
    <citation type="submission" date="2022-11" db="UniProtKB">
        <authorList>
            <consortium name="WormBaseParasite"/>
        </authorList>
    </citation>
    <scope>IDENTIFICATION</scope>
</reference>
<dbReference type="FunFam" id="3.30.540.30:FF:000001">
    <property type="entry name" value="Dipeptidyl peptidase 3"/>
    <property type="match status" value="1"/>
</dbReference>
<dbReference type="WBParaSite" id="PSAMB.scaffold1414size31793.g12930.t1">
    <property type="protein sequence ID" value="PSAMB.scaffold1414size31793.g12930.t1"/>
    <property type="gene ID" value="PSAMB.scaffold1414size31793.g12930"/>
</dbReference>
<dbReference type="PANTHER" id="PTHR23422:SF11">
    <property type="entry name" value="DIPEPTIDYL PEPTIDASE 3"/>
    <property type="match status" value="1"/>
</dbReference>
<keyword evidence="11 14" id="KW-0862">Zinc</keyword>
<evidence type="ECO:0000256" key="15">
    <source>
        <dbReference type="PIRSR" id="PIRSR007828-1"/>
    </source>
</evidence>
<evidence type="ECO:0000256" key="7">
    <source>
        <dbReference type="ARBA" id="ARBA00022490"/>
    </source>
</evidence>
<protein>
    <recommendedName>
        <fullName evidence="5 14">Dipeptidyl peptidase 3</fullName>
        <ecNumber evidence="4 14">3.4.14.4</ecNumber>
    </recommendedName>
    <alternativeName>
        <fullName evidence="14">Dipeptidyl aminopeptidase III</fullName>
    </alternativeName>
    <alternativeName>
        <fullName evidence="14">Dipeptidyl peptidase III</fullName>
    </alternativeName>
</protein>
<evidence type="ECO:0000256" key="14">
    <source>
        <dbReference type="PIRNR" id="PIRNR007828"/>
    </source>
</evidence>
<dbReference type="Pfam" id="PF03571">
    <property type="entry name" value="Peptidase_M49"/>
    <property type="match status" value="1"/>
</dbReference>
<keyword evidence="8 14" id="KW-0645">Protease</keyword>
<dbReference type="GO" id="GO:0008239">
    <property type="term" value="F:dipeptidyl-peptidase activity"/>
    <property type="evidence" value="ECO:0007669"/>
    <property type="project" value="UniProtKB-UniRule"/>
</dbReference>
<evidence type="ECO:0000256" key="4">
    <source>
        <dbReference type="ARBA" id="ARBA00012063"/>
    </source>
</evidence>
<keyword evidence="12" id="KW-0007">Acetylation</keyword>
<feature type="binding site" evidence="16">
    <location>
        <position position="483"/>
    </location>
    <ligand>
        <name>Zn(2+)</name>
        <dbReference type="ChEBI" id="CHEBI:29105"/>
        <note>catalytic</note>
    </ligand>
</feature>
<dbReference type="GO" id="GO:0006508">
    <property type="term" value="P:proteolysis"/>
    <property type="evidence" value="ECO:0007669"/>
    <property type="project" value="UniProtKB-KW"/>
</dbReference>
<accession>A0A914V0E8</accession>
<comment type="cofactor">
    <cofactor evidence="14 16">
        <name>Zn(2+)</name>
        <dbReference type="ChEBI" id="CHEBI:29105"/>
    </cofactor>
    <text evidence="14 16">Binds 1 zinc ion per subunit.</text>
</comment>
<dbReference type="PANTHER" id="PTHR23422">
    <property type="entry name" value="DIPEPTIDYL PEPTIDASE III-RELATED"/>
    <property type="match status" value="1"/>
</dbReference>
<name>A0A914V0E8_9BILA</name>
<keyword evidence="17" id="KW-1185">Reference proteome</keyword>
<evidence type="ECO:0000256" key="13">
    <source>
        <dbReference type="ARBA" id="ARBA00023049"/>
    </source>
</evidence>
<keyword evidence="13 14" id="KW-0482">Metalloprotease</keyword>
<evidence type="ECO:0000256" key="2">
    <source>
        <dbReference type="ARBA" id="ARBA00004496"/>
    </source>
</evidence>
<evidence type="ECO:0000256" key="8">
    <source>
        <dbReference type="ARBA" id="ARBA00022670"/>
    </source>
</evidence>
<comment type="similarity">
    <text evidence="3 14">Belongs to the peptidase M49 family.</text>
</comment>
<dbReference type="FunFam" id="3.30.540.30:FF:000002">
    <property type="entry name" value="Dipeptidyl peptidase 3"/>
    <property type="match status" value="1"/>
</dbReference>
<evidence type="ECO:0000313" key="18">
    <source>
        <dbReference type="WBParaSite" id="PSAMB.scaffold1414size31793.g12930.t1"/>
    </source>
</evidence>
<feature type="active site" evidence="15">
    <location>
        <position position="484"/>
    </location>
</feature>
<dbReference type="GO" id="GO:0008270">
    <property type="term" value="F:zinc ion binding"/>
    <property type="evidence" value="ECO:0007669"/>
    <property type="project" value="UniProtKB-ARBA"/>
</dbReference>
<evidence type="ECO:0000256" key="16">
    <source>
        <dbReference type="PIRSR" id="PIRSR007828-2"/>
    </source>
</evidence>
<evidence type="ECO:0000256" key="12">
    <source>
        <dbReference type="ARBA" id="ARBA00022990"/>
    </source>
</evidence>
<comment type="subcellular location">
    <subcellularLocation>
        <location evidence="2">Cytoplasm</location>
    </subcellularLocation>
</comment>
<evidence type="ECO:0000256" key="1">
    <source>
        <dbReference type="ARBA" id="ARBA00001336"/>
    </source>
</evidence>